<dbReference type="Gene3D" id="3.40.50.620">
    <property type="entry name" value="HUPs"/>
    <property type="match status" value="1"/>
</dbReference>
<dbReference type="SUPFAM" id="SSF52374">
    <property type="entry name" value="Nucleotidylyl transferase"/>
    <property type="match status" value="1"/>
</dbReference>
<keyword evidence="5 14" id="KW-0548">Nucleotidyltransferase</keyword>
<name>A0A8J6M3G5_9FIRM</name>
<dbReference type="GO" id="GO:0009435">
    <property type="term" value="P:NAD+ biosynthetic process"/>
    <property type="evidence" value="ECO:0007669"/>
    <property type="project" value="UniProtKB-UniRule"/>
</dbReference>
<evidence type="ECO:0000256" key="9">
    <source>
        <dbReference type="ARBA" id="ARBA00022840"/>
    </source>
</evidence>
<evidence type="ECO:0000256" key="14">
    <source>
        <dbReference type="HAMAP-Rule" id="MF_00244"/>
    </source>
</evidence>
<evidence type="ECO:0000256" key="11">
    <source>
        <dbReference type="ARBA" id="ARBA00023027"/>
    </source>
</evidence>
<comment type="catalytic activity">
    <reaction evidence="13">
        <text>P(1),P(4)-bis(5'-adenosyl) tetraphosphate + H2O = 2 ADP + 2 H(+)</text>
        <dbReference type="Rhea" id="RHEA:24252"/>
        <dbReference type="ChEBI" id="CHEBI:15377"/>
        <dbReference type="ChEBI" id="CHEBI:15378"/>
        <dbReference type="ChEBI" id="CHEBI:58141"/>
        <dbReference type="ChEBI" id="CHEBI:456216"/>
        <dbReference type="EC" id="3.6.1.41"/>
    </reaction>
</comment>
<evidence type="ECO:0000256" key="10">
    <source>
        <dbReference type="ARBA" id="ARBA00023004"/>
    </source>
</evidence>
<dbReference type="InterPro" id="IPR003607">
    <property type="entry name" value="HD/PDEase_dom"/>
</dbReference>
<dbReference type="GO" id="GO:0008803">
    <property type="term" value="F:bis(5'-nucleosyl)-tetraphosphatase (symmetrical) activity"/>
    <property type="evidence" value="ECO:0007669"/>
    <property type="project" value="UniProtKB-EC"/>
</dbReference>
<dbReference type="InterPro" id="IPR004821">
    <property type="entry name" value="Cyt_trans-like"/>
</dbReference>
<evidence type="ECO:0000313" key="17">
    <source>
        <dbReference type="Proteomes" id="UP000602260"/>
    </source>
</evidence>
<evidence type="ECO:0000313" key="16">
    <source>
        <dbReference type="EMBL" id="MBC5716463.1"/>
    </source>
</evidence>
<dbReference type="PANTHER" id="PTHR39321">
    <property type="entry name" value="NICOTINATE-NUCLEOTIDE ADENYLYLTRANSFERASE-RELATED"/>
    <property type="match status" value="1"/>
</dbReference>
<dbReference type="SUPFAM" id="SSF109604">
    <property type="entry name" value="HD-domain/PDEase-like"/>
    <property type="match status" value="1"/>
</dbReference>
<dbReference type="GO" id="GO:0004515">
    <property type="term" value="F:nicotinate-nucleotide adenylyltransferase activity"/>
    <property type="evidence" value="ECO:0007669"/>
    <property type="project" value="UniProtKB-UniRule"/>
</dbReference>
<keyword evidence="7 14" id="KW-0547">Nucleotide-binding</keyword>
<dbReference type="HAMAP" id="MF_00244">
    <property type="entry name" value="NaMN_adenylyltr"/>
    <property type="match status" value="1"/>
</dbReference>
<dbReference type="Pfam" id="PF01966">
    <property type="entry name" value="HD"/>
    <property type="match status" value="1"/>
</dbReference>
<keyword evidence="6" id="KW-0479">Metal-binding</keyword>
<dbReference type="InterPro" id="IPR014729">
    <property type="entry name" value="Rossmann-like_a/b/a_fold"/>
</dbReference>
<gene>
    <name evidence="14 16" type="primary">nadD</name>
    <name evidence="16" type="ORF">H8S55_03850</name>
</gene>
<dbReference type="GO" id="GO:0046872">
    <property type="term" value="F:metal ion binding"/>
    <property type="evidence" value="ECO:0007669"/>
    <property type="project" value="UniProtKB-KW"/>
</dbReference>
<dbReference type="Proteomes" id="UP000602260">
    <property type="component" value="Unassembled WGS sequence"/>
</dbReference>
<comment type="similarity">
    <text evidence="14">Belongs to the NadD family.</text>
</comment>
<keyword evidence="3 14" id="KW-0662">Pyridine nucleotide biosynthesis</keyword>
<dbReference type="GO" id="GO:0005524">
    <property type="term" value="F:ATP binding"/>
    <property type="evidence" value="ECO:0007669"/>
    <property type="project" value="UniProtKB-KW"/>
</dbReference>
<dbReference type="UniPathway" id="UPA00253">
    <property type="reaction ID" value="UER00332"/>
</dbReference>
<dbReference type="EC" id="2.7.7.18" evidence="14"/>
<evidence type="ECO:0000256" key="12">
    <source>
        <dbReference type="ARBA" id="ARBA00048721"/>
    </source>
</evidence>
<proteinExistence type="inferred from homology"/>
<keyword evidence="11 14" id="KW-0520">NAD</keyword>
<sequence>MKIGIYGGTFNPPHLGHMAAAKAAVAALGLDKLLLIPAAIPPHKTLPSDTPAPEHRLAMVEKWADGMGAGAEVSALELEREGKSYTSDTLRAIRQTYPDAELWLLMGTDMFLTLHLWHEPEVILSLAGICAFGRTEQDGEALFAPQREQLQKNFDAKITTITLPGLVDISSTRLREQLENGGGGQYLLPSVYGYILMHRLYGTKADLKNLDLNQLRACSYSMMRAKRIPHVMGVEEEAVKLAQRWGADPELARRAGILHDCTKYYELPEQLDICEEYGVRLDALEQKAVKLLHSKTGACIARGVFGQPDAVYDAIFWHTTGKADMTTLEKVLYIADYMEPNRDFDGVERLRHLAYTDLDKAMLLGVEMTIQEMQQRQVPIHTNTLQARDWLRQHGVTTED</sequence>
<dbReference type="Gene3D" id="1.10.3210.10">
    <property type="entry name" value="Hypothetical protein af1432"/>
    <property type="match status" value="1"/>
</dbReference>
<keyword evidence="9 14" id="KW-0067">ATP-binding</keyword>
<evidence type="ECO:0000256" key="2">
    <source>
        <dbReference type="ARBA" id="ARBA00005019"/>
    </source>
</evidence>
<evidence type="ECO:0000256" key="3">
    <source>
        <dbReference type="ARBA" id="ARBA00022642"/>
    </source>
</evidence>
<dbReference type="NCBIfam" id="TIGR00482">
    <property type="entry name" value="nicotinate (nicotinamide) nucleotide adenylyltransferase"/>
    <property type="match status" value="1"/>
</dbReference>
<reference evidence="16" key="1">
    <citation type="submission" date="2020-08" db="EMBL/GenBank/DDBJ databases">
        <title>Genome public.</title>
        <authorList>
            <person name="Liu C."/>
            <person name="Sun Q."/>
        </authorList>
    </citation>
    <scope>NUCLEOTIDE SEQUENCE</scope>
    <source>
        <strain evidence="16">BX5</strain>
    </source>
</reference>
<dbReference type="EMBL" id="JACOPN010000002">
    <property type="protein sequence ID" value="MBC5716463.1"/>
    <property type="molecule type" value="Genomic_DNA"/>
</dbReference>
<evidence type="ECO:0000256" key="5">
    <source>
        <dbReference type="ARBA" id="ARBA00022695"/>
    </source>
</evidence>
<evidence type="ECO:0000256" key="13">
    <source>
        <dbReference type="ARBA" id="ARBA00049417"/>
    </source>
</evidence>
<dbReference type="InterPro" id="IPR005248">
    <property type="entry name" value="NadD/NMNAT"/>
</dbReference>
<dbReference type="NCBIfam" id="TIGR00277">
    <property type="entry name" value="HDIG"/>
    <property type="match status" value="1"/>
</dbReference>
<comment type="caution">
    <text evidence="16">The sequence shown here is derived from an EMBL/GenBank/DDBJ whole genome shotgun (WGS) entry which is preliminary data.</text>
</comment>
<keyword evidence="17" id="KW-1185">Reference proteome</keyword>
<comment type="function">
    <text evidence="1 14">Catalyzes the reversible adenylation of nicotinate mononucleotide (NaMN) to nicotinic acid adenine dinucleotide (NaAD).</text>
</comment>
<evidence type="ECO:0000256" key="4">
    <source>
        <dbReference type="ARBA" id="ARBA00022679"/>
    </source>
</evidence>
<keyword evidence="10" id="KW-0408">Iron</keyword>
<evidence type="ECO:0000256" key="6">
    <source>
        <dbReference type="ARBA" id="ARBA00022723"/>
    </source>
</evidence>
<dbReference type="InterPro" id="IPR006675">
    <property type="entry name" value="HDIG_dom"/>
</dbReference>
<accession>A0A8J6M3G5</accession>
<feature type="domain" description="HD/PDEase" evidence="15">
    <location>
        <begin position="223"/>
        <end position="350"/>
    </location>
</feature>
<evidence type="ECO:0000256" key="7">
    <source>
        <dbReference type="ARBA" id="ARBA00022741"/>
    </source>
</evidence>
<dbReference type="RefSeq" id="WP_186877901.1">
    <property type="nucleotide sequence ID" value="NZ_JACOPN010000002.1"/>
</dbReference>
<comment type="pathway">
    <text evidence="2 14">Cofactor biosynthesis; NAD(+) biosynthesis; deamido-NAD(+) from nicotinate D-ribonucleotide: step 1/1.</text>
</comment>
<dbReference type="Pfam" id="PF01467">
    <property type="entry name" value="CTP_transf_like"/>
    <property type="match status" value="1"/>
</dbReference>
<dbReference type="SMART" id="SM00471">
    <property type="entry name" value="HDc"/>
    <property type="match status" value="1"/>
</dbReference>
<dbReference type="InterPro" id="IPR005249">
    <property type="entry name" value="YqeK"/>
</dbReference>
<keyword evidence="4 14" id="KW-0808">Transferase</keyword>
<protein>
    <recommendedName>
        <fullName evidence="14">Probable nicotinate-nucleotide adenylyltransferase</fullName>
        <ecNumber evidence="14">2.7.7.18</ecNumber>
    </recommendedName>
    <alternativeName>
        <fullName evidence="14">Deamido-NAD(+) diphosphorylase</fullName>
    </alternativeName>
    <alternativeName>
        <fullName evidence="14">Deamido-NAD(+) pyrophosphorylase</fullName>
    </alternativeName>
    <alternativeName>
        <fullName evidence="14">Nicotinate mononucleotide adenylyltransferase</fullName>
        <shortName evidence="14">NaMN adenylyltransferase</shortName>
    </alternativeName>
</protein>
<dbReference type="AlphaFoldDB" id="A0A8J6M3G5"/>
<evidence type="ECO:0000256" key="1">
    <source>
        <dbReference type="ARBA" id="ARBA00002324"/>
    </source>
</evidence>
<evidence type="ECO:0000259" key="15">
    <source>
        <dbReference type="SMART" id="SM00471"/>
    </source>
</evidence>
<comment type="catalytic activity">
    <reaction evidence="12 14">
        <text>nicotinate beta-D-ribonucleotide + ATP + H(+) = deamido-NAD(+) + diphosphate</text>
        <dbReference type="Rhea" id="RHEA:22860"/>
        <dbReference type="ChEBI" id="CHEBI:15378"/>
        <dbReference type="ChEBI" id="CHEBI:30616"/>
        <dbReference type="ChEBI" id="CHEBI:33019"/>
        <dbReference type="ChEBI" id="CHEBI:57502"/>
        <dbReference type="ChEBI" id="CHEBI:58437"/>
        <dbReference type="EC" id="2.7.7.18"/>
    </reaction>
</comment>
<organism evidence="16 17">
    <name type="scientific">Flintibacter faecis</name>
    <dbReference type="NCBI Taxonomy" id="2763047"/>
    <lineage>
        <taxon>Bacteria</taxon>
        <taxon>Bacillati</taxon>
        <taxon>Bacillota</taxon>
        <taxon>Clostridia</taxon>
        <taxon>Eubacteriales</taxon>
        <taxon>Flintibacter</taxon>
    </lineage>
</organism>
<dbReference type="InterPro" id="IPR006674">
    <property type="entry name" value="HD_domain"/>
</dbReference>
<dbReference type="CDD" id="cd02165">
    <property type="entry name" value="NMNAT"/>
    <property type="match status" value="1"/>
</dbReference>
<dbReference type="NCBIfam" id="TIGR00488">
    <property type="entry name" value="bis(5'-nucleosyl)-tetraphosphatase (symmetrical) YqeK"/>
    <property type="match status" value="1"/>
</dbReference>
<dbReference type="PANTHER" id="PTHR39321:SF3">
    <property type="entry name" value="PHOSPHOPANTETHEINE ADENYLYLTRANSFERASE"/>
    <property type="match status" value="1"/>
</dbReference>
<evidence type="ECO:0000256" key="8">
    <source>
        <dbReference type="ARBA" id="ARBA00022801"/>
    </source>
</evidence>
<keyword evidence="8" id="KW-0378">Hydrolase</keyword>